<reference evidence="1" key="1">
    <citation type="submission" date="2015-07" db="EMBL/GenBank/DDBJ databases">
        <title>Adaptation to a free-living lifestyle via gene acquisitions in the diplomonad Trepomonas sp. PC1.</title>
        <authorList>
            <person name="Xu F."/>
            <person name="Jerlstrom-Hultqvist J."/>
            <person name="Kolisko M."/>
            <person name="Simpson A.G.B."/>
            <person name="Roger A.J."/>
            <person name="Svard S.G."/>
            <person name="Andersson J.O."/>
        </authorList>
    </citation>
    <scope>NUCLEOTIDE SEQUENCE</scope>
    <source>
        <strain evidence="1">PC1</strain>
    </source>
</reference>
<sequence length="672" mass="76783">FRLAILCTTKQYLLYPSLQCSDVYIQQLCNKYQMLINTDFFTCSLSCGQQQFDMSNLCVDSCLMLQPPQFAVVPENKCNVSCSFYYLNKLLYSSFENVCVDQCQYTIYLKPVDDKINSQQCLLTCFANSTLLQINKQQYCKLNGRNLTYLQSTFNYDQSCQLIFNAEFCSSISCRDSVQVFGTQHLQKYNLNSVCVEDCRQQNLYLQNKIDDDFCVSCETQFRLINFSCTQDRVYSLCQKYVQTSGYKQCYENCIIEGKQLYSLSDICVSECPAGINYISADYTCQWECELAWELQQTQKRCITTCSFYIQFDTKECVKNCQLAFNVSTQQFCSQCTYSLLNLPTKSCTSSCQYQTLNFLCLNDSCINAPKYFFNSTKVFVLNMTCSSCDGNFKLNSSVCTVKCPNYFNSSNWCVDCTRKNDFRFLNLQCGTWNDVQWCPFYQLKNEYFQCKSACGELFVMTKQCVTACYGATVFAQGQNCVSSCSHKMFHIVGNNYICIAECQNYITYQAVLQNQYQCVENCSIMQVLNNKATCVKYCTLGNCSDTLISLTSCTGFIESGKCVSTCQYNNISNVCLPYQNSNCQPGYVLNIDSFSCVKAAKEIFYQYLPNGQKVQVSCSGSTMGNQCTNYKCTHEQAWIAGACYSAKLCSGVVENDRVCYFTYTKEDWSNL</sequence>
<accession>A0A146KFW7</accession>
<dbReference type="EMBL" id="GDID01001013">
    <property type="protein sequence ID" value="JAP95593.1"/>
    <property type="molecule type" value="Transcribed_RNA"/>
</dbReference>
<protein>
    <submittedName>
        <fullName evidence="1">Uncharacterized protein</fullName>
    </submittedName>
</protein>
<feature type="non-terminal residue" evidence="1">
    <location>
        <position position="1"/>
    </location>
</feature>
<evidence type="ECO:0000313" key="1">
    <source>
        <dbReference type="EMBL" id="JAP95593.1"/>
    </source>
</evidence>
<organism evidence="1">
    <name type="scientific">Trepomonas sp. PC1</name>
    <dbReference type="NCBI Taxonomy" id="1076344"/>
    <lineage>
        <taxon>Eukaryota</taxon>
        <taxon>Metamonada</taxon>
        <taxon>Diplomonadida</taxon>
        <taxon>Hexamitidae</taxon>
        <taxon>Hexamitinae</taxon>
        <taxon>Trepomonas</taxon>
    </lineage>
</organism>
<dbReference type="AlphaFoldDB" id="A0A146KFW7"/>
<proteinExistence type="predicted"/>
<name>A0A146KFW7_9EUKA</name>
<gene>
    <name evidence="1" type="ORF">TPC1_11365</name>
</gene>